<evidence type="ECO:0000256" key="1">
    <source>
        <dbReference type="ARBA" id="ARBA00004651"/>
    </source>
</evidence>
<comment type="subcellular location">
    <subcellularLocation>
        <location evidence="1">Cell membrane</location>
        <topology evidence="1">Multi-pass membrane protein</topology>
    </subcellularLocation>
</comment>
<evidence type="ECO:0000313" key="9">
    <source>
        <dbReference type="EMBL" id="GAA3239100.1"/>
    </source>
</evidence>
<feature type="region of interest" description="Disordered" evidence="6">
    <location>
        <begin position="1"/>
        <end position="68"/>
    </location>
</feature>
<accession>A0ABP6QMD9</accession>
<feature type="transmembrane region" description="Helical" evidence="7">
    <location>
        <begin position="184"/>
        <end position="208"/>
    </location>
</feature>
<dbReference type="Proteomes" id="UP001501237">
    <property type="component" value="Unassembled WGS sequence"/>
</dbReference>
<evidence type="ECO:0000256" key="6">
    <source>
        <dbReference type="SAM" id="MobiDB-lite"/>
    </source>
</evidence>
<evidence type="ECO:0000256" key="7">
    <source>
        <dbReference type="SAM" id="Phobius"/>
    </source>
</evidence>
<evidence type="ECO:0000256" key="4">
    <source>
        <dbReference type="ARBA" id="ARBA00022989"/>
    </source>
</evidence>
<comment type="caution">
    <text evidence="9">The sequence shown here is derived from an EMBL/GenBank/DDBJ whole genome shotgun (WGS) entry which is preliminary data.</text>
</comment>
<dbReference type="SUPFAM" id="SSF81995">
    <property type="entry name" value="beta-sandwich domain of Sec23/24"/>
    <property type="match status" value="1"/>
</dbReference>
<reference evidence="10" key="1">
    <citation type="journal article" date="2019" name="Int. J. Syst. Evol. Microbiol.">
        <title>The Global Catalogue of Microorganisms (GCM) 10K type strain sequencing project: providing services to taxonomists for standard genome sequencing and annotation.</title>
        <authorList>
            <consortium name="The Broad Institute Genomics Platform"/>
            <consortium name="The Broad Institute Genome Sequencing Center for Infectious Disease"/>
            <person name="Wu L."/>
            <person name="Ma J."/>
        </authorList>
    </citation>
    <scope>NUCLEOTIDE SEQUENCE [LARGE SCALE GENOMIC DNA]</scope>
    <source>
        <strain evidence="10">JCM 9377</strain>
    </source>
</reference>
<proteinExistence type="predicted"/>
<protein>
    <recommendedName>
        <fullName evidence="8">RDD domain-containing protein</fullName>
    </recommendedName>
</protein>
<evidence type="ECO:0000256" key="5">
    <source>
        <dbReference type="ARBA" id="ARBA00023136"/>
    </source>
</evidence>
<feature type="compositionally biased region" description="Pro residues" evidence="6">
    <location>
        <begin position="1"/>
        <end position="12"/>
    </location>
</feature>
<gene>
    <name evidence="9" type="ORF">GCM10010468_75060</name>
</gene>
<dbReference type="Pfam" id="PF06271">
    <property type="entry name" value="RDD"/>
    <property type="match status" value="1"/>
</dbReference>
<evidence type="ECO:0000256" key="3">
    <source>
        <dbReference type="ARBA" id="ARBA00022692"/>
    </source>
</evidence>
<name>A0ABP6QMD9_9ACTN</name>
<organism evidence="9 10">
    <name type="scientific">Actinocorallia longicatena</name>
    <dbReference type="NCBI Taxonomy" id="111803"/>
    <lineage>
        <taxon>Bacteria</taxon>
        <taxon>Bacillati</taxon>
        <taxon>Actinomycetota</taxon>
        <taxon>Actinomycetes</taxon>
        <taxon>Streptosporangiales</taxon>
        <taxon>Thermomonosporaceae</taxon>
        <taxon>Actinocorallia</taxon>
    </lineage>
</organism>
<dbReference type="InterPro" id="IPR010432">
    <property type="entry name" value="RDD"/>
</dbReference>
<evidence type="ECO:0000256" key="2">
    <source>
        <dbReference type="ARBA" id="ARBA00022475"/>
    </source>
</evidence>
<evidence type="ECO:0000259" key="8">
    <source>
        <dbReference type="Pfam" id="PF06271"/>
    </source>
</evidence>
<feature type="transmembrane region" description="Helical" evidence="7">
    <location>
        <begin position="79"/>
        <end position="100"/>
    </location>
</feature>
<dbReference type="EMBL" id="BAAAUV010000037">
    <property type="protein sequence ID" value="GAA3239100.1"/>
    <property type="molecule type" value="Genomic_DNA"/>
</dbReference>
<keyword evidence="5 7" id="KW-0472">Membrane</keyword>
<feature type="domain" description="RDD" evidence="8">
    <location>
        <begin position="76"/>
        <end position="228"/>
    </location>
</feature>
<keyword evidence="2" id="KW-1003">Cell membrane</keyword>
<keyword evidence="4 7" id="KW-1133">Transmembrane helix</keyword>
<feature type="transmembrane region" description="Helical" evidence="7">
    <location>
        <begin position="120"/>
        <end position="142"/>
    </location>
</feature>
<sequence length="235" mass="25396">MSYPPQGQPSEPPNYGQPQQPGYQQGQPPQQGYPQQPGQPGFQQGQYPPPGQYAQHGAPQGQYPPPAAGSGNHIMLDRFLARLIDGAIMLIPAIVINAVVRAIFAPTLDLRTLETSGSWFLTYFVSGILLLGLYVGYEYFCLTSQDGRTIGKKVMKLKIVRVNGAPLDQQTILQRTGVLYGGQVFYLFGGVLLFLSALGALVTLGVALSPFLDGQSGRYQGVHDKFAGTQVIKQA</sequence>
<dbReference type="InterPro" id="IPR051791">
    <property type="entry name" value="Pra-immunoreactive"/>
</dbReference>
<evidence type="ECO:0000313" key="10">
    <source>
        <dbReference type="Proteomes" id="UP001501237"/>
    </source>
</evidence>
<keyword evidence="3 7" id="KW-0812">Transmembrane</keyword>
<dbReference type="PANTHER" id="PTHR36115">
    <property type="entry name" value="PROLINE-RICH ANTIGEN HOMOLOG-RELATED"/>
    <property type="match status" value="1"/>
</dbReference>
<feature type="compositionally biased region" description="Low complexity" evidence="6">
    <location>
        <begin position="13"/>
        <end position="61"/>
    </location>
</feature>
<dbReference type="RefSeq" id="WP_344838453.1">
    <property type="nucleotide sequence ID" value="NZ_BAAAUV010000037.1"/>
</dbReference>
<keyword evidence="10" id="KW-1185">Reference proteome</keyword>